<reference evidence="3" key="1">
    <citation type="submission" date="2017-04" db="EMBL/GenBank/DDBJ databases">
        <authorList>
            <person name="Varghese N."/>
            <person name="Submissions S."/>
        </authorList>
    </citation>
    <scope>NUCLEOTIDE SEQUENCE [LARGE SCALE GENOMIC DNA]</scope>
    <source>
        <strain evidence="3">VDS</strain>
    </source>
</reference>
<protein>
    <recommendedName>
        <fullName evidence="4">EcsC protein family protein</fullName>
    </recommendedName>
</protein>
<sequence>MALMKSTPTVTETPEQTITDGIGSDPSALEANAGAAGKALIRALDKAVSLQSSAIEGYVDRLRRKNPDASPSEIQEMIDKHFLRIASGTGAGAGAAAAIPGIGFFTGAAAIAGESVVFLDAAAWYTMASAHLRGVDFSEKDRRKALILVSLLGAKGSAVVDAFVGDVGKSKGLPTMSTVARFSAPRLTEVNNRLIRMALKNFSKRLRRAWLGKIMPLGIGAVAGVVANRKLSRAVIANTRESLGMVPATFASPAAGD</sequence>
<dbReference type="STRING" id="1610489.SAMN06295981_2494"/>
<evidence type="ECO:0000313" key="3">
    <source>
        <dbReference type="Proteomes" id="UP000193309"/>
    </source>
</evidence>
<gene>
    <name evidence="2" type="ORF">SAMN06295981_2494</name>
</gene>
<organism evidence="2 3">
    <name type="scientific">Corynebacterium pollutisoli</name>
    <dbReference type="NCBI Taxonomy" id="1610489"/>
    <lineage>
        <taxon>Bacteria</taxon>
        <taxon>Bacillati</taxon>
        <taxon>Actinomycetota</taxon>
        <taxon>Actinomycetes</taxon>
        <taxon>Mycobacteriales</taxon>
        <taxon>Corynebacteriaceae</taxon>
        <taxon>Corynebacterium</taxon>
    </lineage>
</organism>
<accession>A0A1X7KEA3</accession>
<proteinExistence type="predicted"/>
<feature type="compositionally biased region" description="Polar residues" evidence="1">
    <location>
        <begin position="1"/>
        <end position="19"/>
    </location>
</feature>
<dbReference type="AlphaFoldDB" id="A0A1X7KEA3"/>
<keyword evidence="3" id="KW-1185">Reference proteome</keyword>
<dbReference type="Proteomes" id="UP000193309">
    <property type="component" value="Unassembled WGS sequence"/>
</dbReference>
<evidence type="ECO:0000256" key="1">
    <source>
        <dbReference type="SAM" id="MobiDB-lite"/>
    </source>
</evidence>
<name>A0A1X7KEA3_9CORY</name>
<evidence type="ECO:0000313" key="2">
    <source>
        <dbReference type="EMBL" id="SMG39521.1"/>
    </source>
</evidence>
<evidence type="ECO:0008006" key="4">
    <source>
        <dbReference type="Google" id="ProtNLM"/>
    </source>
</evidence>
<dbReference type="EMBL" id="FXAR01000012">
    <property type="protein sequence ID" value="SMG39521.1"/>
    <property type="molecule type" value="Genomic_DNA"/>
</dbReference>
<feature type="region of interest" description="Disordered" evidence="1">
    <location>
        <begin position="1"/>
        <end position="23"/>
    </location>
</feature>